<sequence length="649" mass="72896">MWVVGIIVLAVCLLKETLADFQPRNPIFFDEEQLSHQRRAQGSSPPLTPMLASLSKEVQSAFKLTLPSLFTFGDDLVSSTGVTIDCDFCQSALGIVRGATDYGLTGFENIVTEICTMAGVPRPECQGVVSQQAPYVLEALRSSNQLNGYTGQLFCNSVLNSCPGFVPKNVSLSFSSTQHTRNNNHGSKPHSPKIHQPKSSEPLTLLHISDIHYDPTYQQGSEANCSYALCCEDRTNPDGNKRNHPASTWGEFNCDTPHTLLESFLTTFQSVTGVTPDLSIFTGDIAPHNVWYDNQTTVLDSYRIFEYLKLLPNNLYSTVGNHDTSPLNLFQPLGLLKTGQKPLNNWVFNNLSDIWSYWLAPNAASMLETVQGVYSTRPLIGLKIINMNTNDCYALNTFLYYNDASQIDPNGQLQWIANELADSEANGEAVWLMGHLPPGCSDCIVPWSNAFQQIVERYSKTIRAQFYGHTHYDEFAVQYNHDKTEPISFQLLAPSLTPYSNLNAGYRIYKIDTSSFEILDSLTYFANISDSGKWVVPKWQYEYSARDYYPEWPTNSPLNATFWHTLVNFFEKDDKAFQKYYTRRSKSSTADVVCKSGQCKTKIIKNLRAGNSKDKYYPPVLKGPSLAFINEELAKIAQPSIQNKRHCGH</sequence>
<dbReference type="GO" id="GO:0046513">
    <property type="term" value="P:ceramide biosynthetic process"/>
    <property type="evidence" value="ECO:0007669"/>
    <property type="project" value="UniProtKB-ARBA"/>
</dbReference>
<proteinExistence type="inferred from homology"/>
<dbReference type="PANTHER" id="PTHR10340">
    <property type="entry name" value="SPHINGOMYELIN PHOSPHODIESTERASE"/>
    <property type="match status" value="1"/>
</dbReference>
<feature type="binding site" evidence="11">
    <location>
        <position position="435"/>
    </location>
    <ligand>
        <name>Zn(2+)</name>
        <dbReference type="ChEBI" id="CHEBI:29105"/>
        <label>2</label>
    </ligand>
</feature>
<dbReference type="GeneID" id="30037082"/>
<dbReference type="GO" id="GO:0004767">
    <property type="term" value="F:sphingomyelin phosphodiesterase activity"/>
    <property type="evidence" value="ECO:0007669"/>
    <property type="project" value="UniProtKB-UniRule"/>
</dbReference>
<evidence type="ECO:0000256" key="2">
    <source>
        <dbReference type="ARBA" id="ARBA00008234"/>
    </source>
</evidence>
<comment type="cofactor">
    <cofactor evidence="11">
        <name>Zn(2+)</name>
        <dbReference type="ChEBI" id="CHEBI:29105"/>
    </cofactor>
    <text evidence="11">Binds 2 Zn(2+) ions per subunit.</text>
</comment>
<feature type="binding site" evidence="11">
    <location>
        <position position="210"/>
    </location>
    <ligand>
        <name>Zn(2+)</name>
        <dbReference type="ChEBI" id="CHEBI:29105"/>
        <label>1</label>
    </ligand>
</feature>
<feature type="compositionally biased region" description="Polar residues" evidence="13">
    <location>
        <begin position="176"/>
        <end position="186"/>
    </location>
</feature>
<dbReference type="Pfam" id="PF00149">
    <property type="entry name" value="Metallophos"/>
    <property type="match status" value="1"/>
</dbReference>
<name>A0A167CXY4_9ASCO</name>
<comment type="similarity">
    <text evidence="2 10">Belongs to the acid sphingomyelinase family.</text>
</comment>
<dbReference type="PANTHER" id="PTHR10340:SF34">
    <property type="entry name" value="SPHINGOMYELIN PHOSPHODIESTERASE"/>
    <property type="match status" value="1"/>
</dbReference>
<evidence type="ECO:0000256" key="4">
    <source>
        <dbReference type="ARBA" id="ARBA00022723"/>
    </source>
</evidence>
<dbReference type="GO" id="GO:0005576">
    <property type="term" value="C:extracellular region"/>
    <property type="evidence" value="ECO:0007669"/>
    <property type="project" value="UniProtKB-SubCell"/>
</dbReference>
<feature type="binding site" evidence="11">
    <location>
        <position position="471"/>
    </location>
    <ligand>
        <name>Zn(2+)</name>
        <dbReference type="ChEBI" id="CHEBI:29105"/>
        <label>1</label>
    </ligand>
</feature>
<keyword evidence="6 10" id="KW-0378">Hydrolase</keyword>
<evidence type="ECO:0000313" key="17">
    <source>
        <dbReference type="Proteomes" id="UP000189580"/>
    </source>
</evidence>
<dbReference type="Proteomes" id="UP000189580">
    <property type="component" value="Chromosome a"/>
</dbReference>
<comment type="function">
    <text evidence="10">Converts sphingomyelin to ceramide.</text>
</comment>
<keyword evidence="8 12" id="KW-1015">Disulfide bond</keyword>
<feature type="disulfide bond" evidence="12">
    <location>
        <begin position="86"/>
        <end position="162"/>
    </location>
</feature>
<dbReference type="InterPro" id="IPR008139">
    <property type="entry name" value="SaposinB_dom"/>
</dbReference>
<dbReference type="GO" id="GO:0016798">
    <property type="term" value="F:hydrolase activity, acting on glycosyl bonds"/>
    <property type="evidence" value="ECO:0007669"/>
    <property type="project" value="UniProtKB-KW"/>
</dbReference>
<evidence type="ECO:0000256" key="1">
    <source>
        <dbReference type="ARBA" id="ARBA00004613"/>
    </source>
</evidence>
<reference evidence="16 17" key="1">
    <citation type="submission" date="2016-02" db="EMBL/GenBank/DDBJ databases">
        <title>Complete genome sequence and transcriptome regulation of the pentose utilising yeast Sugiyamaella lignohabitans.</title>
        <authorList>
            <person name="Bellasio M."/>
            <person name="Peymann A."/>
            <person name="Valli M."/>
            <person name="Sipitzky M."/>
            <person name="Graf A."/>
            <person name="Sauer M."/>
            <person name="Marx H."/>
            <person name="Mattanovich D."/>
        </authorList>
    </citation>
    <scope>NUCLEOTIDE SEQUENCE [LARGE SCALE GENOMIC DNA]</scope>
    <source>
        <strain evidence="16 17">CBS 10342</strain>
    </source>
</reference>
<feature type="binding site" evidence="11">
    <location>
        <position position="284"/>
    </location>
    <ligand>
        <name>Zn(2+)</name>
        <dbReference type="ChEBI" id="CHEBI:29105"/>
        <label>1</label>
    </ligand>
</feature>
<keyword evidence="7 11" id="KW-0862">Zinc</keyword>
<dbReference type="InterPro" id="IPR041805">
    <property type="entry name" value="ASMase/PPN1_MPP"/>
</dbReference>
<dbReference type="GO" id="GO:0006685">
    <property type="term" value="P:sphingomyelin catabolic process"/>
    <property type="evidence" value="ECO:0007669"/>
    <property type="project" value="UniProtKB-UniRule"/>
</dbReference>
<dbReference type="Gene3D" id="3.60.21.10">
    <property type="match status" value="1"/>
</dbReference>
<evidence type="ECO:0000256" key="3">
    <source>
        <dbReference type="ARBA" id="ARBA00022525"/>
    </source>
</evidence>
<organism evidence="16 17">
    <name type="scientific">Sugiyamaella lignohabitans</name>
    <dbReference type="NCBI Taxonomy" id="796027"/>
    <lineage>
        <taxon>Eukaryota</taxon>
        <taxon>Fungi</taxon>
        <taxon>Dikarya</taxon>
        <taxon>Ascomycota</taxon>
        <taxon>Saccharomycotina</taxon>
        <taxon>Dipodascomycetes</taxon>
        <taxon>Dipodascales</taxon>
        <taxon>Trichomonascaceae</taxon>
        <taxon>Sugiyamaella</taxon>
    </lineage>
</organism>
<evidence type="ECO:0000256" key="5">
    <source>
        <dbReference type="ARBA" id="ARBA00022729"/>
    </source>
</evidence>
<keyword evidence="17" id="KW-1185">Reference proteome</keyword>
<feature type="disulfide bond" evidence="12">
    <location>
        <begin position="392"/>
        <end position="443"/>
    </location>
</feature>
<feature type="binding site" evidence="11">
    <location>
        <position position="469"/>
    </location>
    <ligand>
        <name>Zn(2+)</name>
        <dbReference type="ChEBI" id="CHEBI:29105"/>
        <label>2</label>
    </ligand>
</feature>
<evidence type="ECO:0000256" key="7">
    <source>
        <dbReference type="ARBA" id="ARBA00022833"/>
    </source>
</evidence>
<protein>
    <recommendedName>
        <fullName evidence="10">Sphingomyelin phosphodiesterase</fullName>
    </recommendedName>
</protein>
<accession>A0A167CXY4</accession>
<feature type="binding site" evidence="11">
    <location>
        <position position="321"/>
    </location>
    <ligand>
        <name>Zn(2+)</name>
        <dbReference type="ChEBI" id="CHEBI:29105"/>
        <label>2</label>
    </ligand>
</feature>
<evidence type="ECO:0000256" key="11">
    <source>
        <dbReference type="PIRSR" id="PIRSR000948-1"/>
    </source>
</evidence>
<dbReference type="AlphaFoldDB" id="A0A167CXY4"/>
<dbReference type="CDD" id="cd00842">
    <property type="entry name" value="MPP_ASMase"/>
    <property type="match status" value="1"/>
</dbReference>
<dbReference type="InterPro" id="IPR045473">
    <property type="entry name" value="ASM_C"/>
</dbReference>
<dbReference type="InterPro" id="IPR004843">
    <property type="entry name" value="Calcineurin-like_PHP"/>
</dbReference>
<evidence type="ECO:0000256" key="9">
    <source>
        <dbReference type="ARBA" id="ARBA00023180"/>
    </source>
</evidence>
<dbReference type="GO" id="GO:0016020">
    <property type="term" value="C:membrane"/>
    <property type="evidence" value="ECO:0007669"/>
    <property type="project" value="GOC"/>
</dbReference>
<dbReference type="OrthoDB" id="348678at2759"/>
<feature type="compositionally biased region" description="Basic residues" evidence="13">
    <location>
        <begin position="187"/>
        <end position="196"/>
    </location>
</feature>
<dbReference type="KEGG" id="slb:AWJ20_490"/>
<keyword evidence="4 11" id="KW-0479">Metal-binding</keyword>
<evidence type="ECO:0000256" key="14">
    <source>
        <dbReference type="SAM" id="SignalP"/>
    </source>
</evidence>
<dbReference type="PIRSF" id="PIRSF000948">
    <property type="entry name" value="Sphingomy_PDE"/>
    <property type="match status" value="1"/>
</dbReference>
<feature type="binding site" evidence="11">
    <location>
        <position position="212"/>
    </location>
    <ligand>
        <name>Zn(2+)</name>
        <dbReference type="ChEBI" id="CHEBI:29105"/>
        <label>1</label>
    </ligand>
</feature>
<evidence type="ECO:0000259" key="15">
    <source>
        <dbReference type="PROSITE" id="PS50015"/>
    </source>
</evidence>
<keyword evidence="9" id="KW-0325">Glycoprotein</keyword>
<feature type="signal peptide" evidence="14">
    <location>
        <begin position="1"/>
        <end position="19"/>
    </location>
</feature>
<keyword evidence="10" id="KW-0326">Glycosidase</keyword>
<feature type="region of interest" description="Disordered" evidence="13">
    <location>
        <begin position="176"/>
        <end position="199"/>
    </location>
</feature>
<gene>
    <name evidence="16" type="primary">PPN1</name>
    <name evidence="16" type="ORF">AWJ20_490</name>
</gene>
<keyword evidence="5 14" id="KW-0732">Signal</keyword>
<feature type="chain" id="PRO_5007884934" description="Sphingomyelin phosphodiesterase" evidence="14">
    <location>
        <begin position="20"/>
        <end position="649"/>
    </location>
</feature>
<dbReference type="PROSITE" id="PS50015">
    <property type="entry name" value="SAP_B"/>
    <property type="match status" value="1"/>
</dbReference>
<evidence type="ECO:0000256" key="6">
    <source>
        <dbReference type="ARBA" id="ARBA00022801"/>
    </source>
</evidence>
<evidence type="ECO:0000256" key="10">
    <source>
        <dbReference type="PIRNR" id="PIRNR000948"/>
    </source>
</evidence>
<dbReference type="InterPro" id="IPR029052">
    <property type="entry name" value="Metallo-depent_PP-like"/>
</dbReference>
<dbReference type="Pfam" id="PF19272">
    <property type="entry name" value="ASMase_C"/>
    <property type="match status" value="1"/>
</dbReference>
<dbReference type="RefSeq" id="XP_018734718.1">
    <property type="nucleotide sequence ID" value="XM_018882003.1"/>
</dbReference>
<dbReference type="InterPro" id="IPR011160">
    <property type="entry name" value="Sphingomy_PDE"/>
</dbReference>
<evidence type="ECO:0000256" key="13">
    <source>
        <dbReference type="SAM" id="MobiDB-lite"/>
    </source>
</evidence>
<evidence type="ECO:0000256" key="12">
    <source>
        <dbReference type="PIRSR" id="PIRSR000948-2"/>
    </source>
</evidence>
<feature type="domain" description="Saposin B-type" evidence="15">
    <location>
        <begin position="82"/>
        <end position="166"/>
    </location>
</feature>
<evidence type="ECO:0000313" key="16">
    <source>
        <dbReference type="EMBL" id="ANB12241.1"/>
    </source>
</evidence>
<keyword evidence="3" id="KW-0964">Secreted</keyword>
<feature type="binding site" evidence="11">
    <location>
        <position position="284"/>
    </location>
    <ligand>
        <name>Zn(2+)</name>
        <dbReference type="ChEBI" id="CHEBI:29105"/>
        <label>2</label>
    </ligand>
</feature>
<feature type="disulfide bond" evidence="12">
    <location>
        <begin position="231"/>
        <end position="254"/>
    </location>
</feature>
<feature type="disulfide bond" evidence="12">
    <location>
        <begin position="115"/>
        <end position="125"/>
    </location>
</feature>
<dbReference type="GO" id="GO:0046872">
    <property type="term" value="F:metal ion binding"/>
    <property type="evidence" value="ECO:0007669"/>
    <property type="project" value="UniProtKB-KW"/>
</dbReference>
<comment type="subcellular location">
    <subcellularLocation>
        <location evidence="1">Secreted</location>
    </subcellularLocation>
</comment>
<evidence type="ECO:0000256" key="8">
    <source>
        <dbReference type="ARBA" id="ARBA00023157"/>
    </source>
</evidence>
<dbReference type="EMBL" id="CP014501">
    <property type="protein sequence ID" value="ANB12241.1"/>
    <property type="molecule type" value="Genomic_DNA"/>
</dbReference>
<feature type="disulfide bond" evidence="12">
    <location>
        <begin position="225"/>
        <end position="230"/>
    </location>
</feature>
<dbReference type="SUPFAM" id="SSF56300">
    <property type="entry name" value="Metallo-dependent phosphatases"/>
    <property type="match status" value="1"/>
</dbReference>